<dbReference type="EMBL" id="FRCY01000004">
    <property type="protein sequence ID" value="SHM87291.1"/>
    <property type="molecule type" value="Genomic_DNA"/>
</dbReference>
<proteinExistence type="predicted"/>
<protein>
    <submittedName>
        <fullName evidence="1">Uncharacterized protein</fullName>
    </submittedName>
</protein>
<sequence length="62" mass="6895">MIWKLINGHLLRQSELKVLIKSVVGRVTEGSVGRSILNVSNDGKPSIFPYYGQRSFPGHANE</sequence>
<name>A0A1M7M936_9BACT</name>
<dbReference type="AlphaFoldDB" id="A0A1M7M936"/>
<organism evidence="1 2">
    <name type="scientific">Cyclobacterium lianum</name>
    <dbReference type="NCBI Taxonomy" id="388280"/>
    <lineage>
        <taxon>Bacteria</taxon>
        <taxon>Pseudomonadati</taxon>
        <taxon>Bacteroidota</taxon>
        <taxon>Cytophagia</taxon>
        <taxon>Cytophagales</taxon>
        <taxon>Cyclobacteriaceae</taxon>
        <taxon>Cyclobacterium</taxon>
    </lineage>
</organism>
<dbReference type="Proteomes" id="UP000184513">
    <property type="component" value="Unassembled WGS sequence"/>
</dbReference>
<accession>A0A1M7M936</accession>
<reference evidence="1 2" key="1">
    <citation type="submission" date="2016-11" db="EMBL/GenBank/DDBJ databases">
        <authorList>
            <person name="Jaros S."/>
            <person name="Januszkiewicz K."/>
            <person name="Wedrychowicz H."/>
        </authorList>
    </citation>
    <scope>NUCLEOTIDE SEQUENCE [LARGE SCALE GENOMIC DNA]</scope>
    <source>
        <strain evidence="1 2">CGMCC 1.6102</strain>
    </source>
</reference>
<evidence type="ECO:0000313" key="1">
    <source>
        <dbReference type="EMBL" id="SHM87291.1"/>
    </source>
</evidence>
<evidence type="ECO:0000313" key="2">
    <source>
        <dbReference type="Proteomes" id="UP000184513"/>
    </source>
</evidence>
<gene>
    <name evidence="1" type="ORF">SAMN04488057_104170</name>
</gene>
<dbReference type="STRING" id="388280.SAMN04488057_104170"/>
<keyword evidence="2" id="KW-1185">Reference proteome</keyword>